<sequence length="222" mass="25252">MKVLIFLSIILFSYNAHCQVEYLVTAKNGLSIRSQPSNNAKQIGKLSFGDNIHIIENTNHPMSIEKRSGYWVGVSTPDGIKGYVFNGYLKPYTKNEISYFLNRKEGTSHQELRATINDKDIVIISYEEKQCFEIVETQDYDYNGYEEVLIEFNACGGNCCGNSFIIFSYNGSNFTASDQIGYDFDGIELNYDNKNVRSFLVDEQNEGYGNTTLCEDKKGIYL</sequence>
<reference evidence="3" key="1">
    <citation type="submission" date="2021-01" db="EMBL/GenBank/DDBJ databases">
        <title>Fulvivirga kasyanovii gen. nov., sp nov., a novel member of the phylum Bacteroidetes isolated from seawater in a mussel farm.</title>
        <authorList>
            <person name="Zhao L.-H."/>
            <person name="Wang Z.-J."/>
        </authorList>
    </citation>
    <scope>NUCLEOTIDE SEQUENCE</scope>
    <source>
        <strain evidence="3">2943</strain>
    </source>
</reference>
<dbReference type="RefSeq" id="WP_202241986.1">
    <property type="nucleotide sequence ID" value="NZ_JAESIY010000001.1"/>
</dbReference>
<feature type="domain" description="SH3b" evidence="2">
    <location>
        <begin position="19"/>
        <end position="93"/>
    </location>
</feature>
<feature type="chain" id="PRO_5036884166" evidence="1">
    <location>
        <begin position="19"/>
        <end position="222"/>
    </location>
</feature>
<accession>A0A937F6A3</accession>
<dbReference type="Pfam" id="PF08239">
    <property type="entry name" value="SH3_3"/>
    <property type="match status" value="1"/>
</dbReference>
<name>A0A937F6A3_9BACT</name>
<proteinExistence type="predicted"/>
<dbReference type="EMBL" id="JAESIY010000001">
    <property type="protein sequence ID" value="MBL3654868.1"/>
    <property type="molecule type" value="Genomic_DNA"/>
</dbReference>
<dbReference type="Gene3D" id="2.30.30.40">
    <property type="entry name" value="SH3 Domains"/>
    <property type="match status" value="1"/>
</dbReference>
<evidence type="ECO:0000256" key="1">
    <source>
        <dbReference type="SAM" id="SignalP"/>
    </source>
</evidence>
<dbReference type="InterPro" id="IPR003646">
    <property type="entry name" value="SH3-like_bac-type"/>
</dbReference>
<keyword evidence="1" id="KW-0732">Signal</keyword>
<organism evidence="3 4">
    <name type="scientific">Fulvivirga sediminis</name>
    <dbReference type="NCBI Taxonomy" id="2803949"/>
    <lineage>
        <taxon>Bacteria</taxon>
        <taxon>Pseudomonadati</taxon>
        <taxon>Bacteroidota</taxon>
        <taxon>Cytophagia</taxon>
        <taxon>Cytophagales</taxon>
        <taxon>Fulvivirgaceae</taxon>
        <taxon>Fulvivirga</taxon>
    </lineage>
</organism>
<keyword evidence="4" id="KW-1185">Reference proteome</keyword>
<gene>
    <name evidence="3" type="ORF">JL102_01900</name>
</gene>
<evidence type="ECO:0000259" key="2">
    <source>
        <dbReference type="PROSITE" id="PS51781"/>
    </source>
</evidence>
<comment type="caution">
    <text evidence="3">The sequence shown here is derived from an EMBL/GenBank/DDBJ whole genome shotgun (WGS) entry which is preliminary data.</text>
</comment>
<evidence type="ECO:0000313" key="3">
    <source>
        <dbReference type="EMBL" id="MBL3654868.1"/>
    </source>
</evidence>
<dbReference type="Proteomes" id="UP000659388">
    <property type="component" value="Unassembled WGS sequence"/>
</dbReference>
<feature type="signal peptide" evidence="1">
    <location>
        <begin position="1"/>
        <end position="18"/>
    </location>
</feature>
<evidence type="ECO:0000313" key="4">
    <source>
        <dbReference type="Proteomes" id="UP000659388"/>
    </source>
</evidence>
<protein>
    <submittedName>
        <fullName evidence="3">SH3 domain-containing protein</fullName>
    </submittedName>
</protein>
<dbReference type="AlphaFoldDB" id="A0A937F6A3"/>
<dbReference type="PROSITE" id="PS51781">
    <property type="entry name" value="SH3B"/>
    <property type="match status" value="1"/>
</dbReference>